<dbReference type="GO" id="GO:0046872">
    <property type="term" value="F:metal ion binding"/>
    <property type="evidence" value="ECO:0007669"/>
    <property type="project" value="UniProtKB-KW"/>
</dbReference>
<evidence type="ECO:0000256" key="2">
    <source>
        <dbReference type="ARBA" id="ARBA00022723"/>
    </source>
</evidence>
<comment type="similarity">
    <text evidence="1 4">Belongs to the yippee family.</text>
</comment>
<feature type="compositionally biased region" description="Low complexity" evidence="5">
    <location>
        <begin position="141"/>
        <end position="155"/>
    </location>
</feature>
<evidence type="ECO:0000313" key="8">
    <source>
        <dbReference type="Proteomes" id="UP000835052"/>
    </source>
</evidence>
<evidence type="ECO:0000256" key="4">
    <source>
        <dbReference type="RuleBase" id="RU110713"/>
    </source>
</evidence>
<evidence type="ECO:0000313" key="7">
    <source>
        <dbReference type="EMBL" id="CAD6190692.1"/>
    </source>
</evidence>
<dbReference type="PROSITE" id="PS51792">
    <property type="entry name" value="YIPPEE"/>
    <property type="match status" value="1"/>
</dbReference>
<dbReference type="EMBL" id="CAJGYM010000017">
    <property type="protein sequence ID" value="CAD6190692.1"/>
    <property type="molecule type" value="Genomic_DNA"/>
</dbReference>
<name>A0A8S1H5W0_9PELO</name>
<evidence type="ECO:0000256" key="1">
    <source>
        <dbReference type="ARBA" id="ARBA00005613"/>
    </source>
</evidence>
<reference evidence="7" key="1">
    <citation type="submission" date="2020-10" db="EMBL/GenBank/DDBJ databases">
        <authorList>
            <person name="Kikuchi T."/>
        </authorList>
    </citation>
    <scope>NUCLEOTIDE SEQUENCE</scope>
    <source>
        <strain evidence="7">NKZ352</strain>
    </source>
</reference>
<evidence type="ECO:0000256" key="3">
    <source>
        <dbReference type="ARBA" id="ARBA00022833"/>
    </source>
</evidence>
<evidence type="ECO:0000259" key="6">
    <source>
        <dbReference type="PROSITE" id="PS51792"/>
    </source>
</evidence>
<dbReference type="Proteomes" id="UP000835052">
    <property type="component" value="Unassembled WGS sequence"/>
</dbReference>
<dbReference type="PANTHER" id="PTHR13848">
    <property type="entry name" value="PROTEIN YIPPEE-LIKE CG15309-RELATED"/>
    <property type="match status" value="1"/>
</dbReference>
<keyword evidence="2" id="KW-0479">Metal-binding</keyword>
<feature type="domain" description="Yippee" evidence="6">
    <location>
        <begin position="14"/>
        <end position="111"/>
    </location>
</feature>
<proteinExistence type="inferred from homology"/>
<feature type="region of interest" description="Disordered" evidence="5">
    <location>
        <begin position="132"/>
        <end position="155"/>
    </location>
</feature>
<accession>A0A8S1H5W0</accession>
<keyword evidence="8" id="KW-1185">Reference proteome</keyword>
<dbReference type="InterPro" id="IPR039058">
    <property type="entry name" value="Yippee_fam"/>
</dbReference>
<protein>
    <recommendedName>
        <fullName evidence="4">Protein yippee-like</fullName>
    </recommendedName>
</protein>
<evidence type="ECO:0000256" key="5">
    <source>
        <dbReference type="SAM" id="MobiDB-lite"/>
    </source>
</evidence>
<dbReference type="InterPro" id="IPR004910">
    <property type="entry name" value="Yippee/Mis18/Cereblon"/>
</dbReference>
<dbReference type="Pfam" id="PF03226">
    <property type="entry name" value="Yippee-Mis18"/>
    <property type="match status" value="1"/>
</dbReference>
<sequence>MGRQFAGNYGGIGTVYSCKKCDTYLTCHGELTSANFTGSTGPACLFKRVWNILEEEAIERKMLTGMHVVRDVKCLVCEAKVGWMYEFAYSDDQTYKEGQVILELALIRQSEPLDDPLGEDKVALIEGALERPRRQRRRNRSSASSYASSRSSRSI</sequence>
<dbReference type="OrthoDB" id="6407410at2759"/>
<dbReference type="PROSITE" id="PS51257">
    <property type="entry name" value="PROKAR_LIPOPROTEIN"/>
    <property type="match status" value="1"/>
</dbReference>
<comment type="caution">
    <text evidence="7">The sequence shown here is derived from an EMBL/GenBank/DDBJ whole genome shotgun (WGS) entry which is preliminary data.</text>
</comment>
<organism evidence="7 8">
    <name type="scientific">Caenorhabditis auriculariae</name>
    <dbReference type="NCBI Taxonomy" id="2777116"/>
    <lineage>
        <taxon>Eukaryota</taxon>
        <taxon>Metazoa</taxon>
        <taxon>Ecdysozoa</taxon>
        <taxon>Nematoda</taxon>
        <taxon>Chromadorea</taxon>
        <taxon>Rhabditida</taxon>
        <taxon>Rhabditina</taxon>
        <taxon>Rhabditomorpha</taxon>
        <taxon>Rhabditoidea</taxon>
        <taxon>Rhabditidae</taxon>
        <taxon>Peloderinae</taxon>
        <taxon>Caenorhabditis</taxon>
    </lineage>
</organism>
<gene>
    <name evidence="7" type="ORF">CAUJ_LOCUS6611</name>
</gene>
<dbReference type="AlphaFoldDB" id="A0A8S1H5W0"/>
<keyword evidence="3" id="KW-0862">Zinc</keyword>
<dbReference type="InterPro" id="IPR034751">
    <property type="entry name" value="Yippee"/>
</dbReference>